<dbReference type="Proteomes" id="UP000027920">
    <property type="component" value="Unassembled WGS sequence"/>
</dbReference>
<dbReference type="HOGENOM" id="CLU_042679_2_0_1"/>
<keyword evidence="2" id="KW-1185">Reference proteome</keyword>
<dbReference type="AlphaFoldDB" id="A0A072PQB8"/>
<evidence type="ECO:0000313" key="1">
    <source>
        <dbReference type="EMBL" id="KEF61937.1"/>
    </source>
</evidence>
<dbReference type="EMBL" id="AMGV01000002">
    <property type="protein sequence ID" value="KEF61937.1"/>
    <property type="molecule type" value="Genomic_DNA"/>
</dbReference>
<proteinExistence type="predicted"/>
<dbReference type="InterPro" id="IPR032675">
    <property type="entry name" value="LRR_dom_sf"/>
</dbReference>
<name>A0A072PQB8_9EURO</name>
<gene>
    <name evidence="1" type="ORF">A1O9_03509</name>
</gene>
<dbReference type="OrthoDB" id="2125396at2759"/>
<comment type="caution">
    <text evidence="1">The sequence shown here is derived from an EMBL/GenBank/DDBJ whole genome shotgun (WGS) entry which is preliminary data.</text>
</comment>
<sequence length="394" mass="44075">MKIGNPHYRGDQVPLPVEVLELICHFIKETHNATSQSTLAACTLVSKSWCSVYNRHLYEKPIIIPSAFENFTRTICTGVTAKAKRVRLEEFVKHLDLRGLAYESSKSLTARLIGRTSQSLEFFAAPAITFGISSLAPLSKASRLRILDLSQDGYRLSLNRILNSINHLEYLTDLKLPPDAAGDGSQCKFPQGCWPRHLKHLQLPLKMCKHIGWWDELFESLPATLQTLLIPECYSYIPFWAFKDLRGFASSIKHLEIGKPSTDIEVLALRHVISRFPAITSLTLPVTISLEDEDNIENLPMSPSNGGLVEVLNLARPLVPLGFGFNGSPIVKTDLLRTMVSYFPSLQRVNVPNESIKPADEEEMARLSEVLEARAPIDKIHSAGIFTYAEDPSR</sequence>
<dbReference type="Gene3D" id="3.80.10.10">
    <property type="entry name" value="Ribonuclease Inhibitor"/>
    <property type="match status" value="1"/>
</dbReference>
<protein>
    <submittedName>
        <fullName evidence="1">Uncharacterized protein</fullName>
    </submittedName>
</protein>
<dbReference type="STRING" id="1182545.A0A072PQB8"/>
<accession>A0A072PQB8</accession>
<dbReference type="RefSeq" id="XP_013264527.1">
    <property type="nucleotide sequence ID" value="XM_013409073.1"/>
</dbReference>
<organism evidence="1 2">
    <name type="scientific">Exophiala aquamarina CBS 119918</name>
    <dbReference type="NCBI Taxonomy" id="1182545"/>
    <lineage>
        <taxon>Eukaryota</taxon>
        <taxon>Fungi</taxon>
        <taxon>Dikarya</taxon>
        <taxon>Ascomycota</taxon>
        <taxon>Pezizomycotina</taxon>
        <taxon>Eurotiomycetes</taxon>
        <taxon>Chaetothyriomycetidae</taxon>
        <taxon>Chaetothyriales</taxon>
        <taxon>Herpotrichiellaceae</taxon>
        <taxon>Exophiala</taxon>
    </lineage>
</organism>
<dbReference type="VEuPathDB" id="FungiDB:A1O9_03509"/>
<dbReference type="GeneID" id="25278443"/>
<reference evidence="1 2" key="1">
    <citation type="submission" date="2013-03" db="EMBL/GenBank/DDBJ databases">
        <title>The Genome Sequence of Exophiala aquamarina CBS 119918.</title>
        <authorList>
            <consortium name="The Broad Institute Genomics Platform"/>
            <person name="Cuomo C."/>
            <person name="de Hoog S."/>
            <person name="Gorbushina A."/>
            <person name="Walker B."/>
            <person name="Young S.K."/>
            <person name="Zeng Q."/>
            <person name="Gargeya S."/>
            <person name="Fitzgerald M."/>
            <person name="Haas B."/>
            <person name="Abouelleil A."/>
            <person name="Allen A.W."/>
            <person name="Alvarado L."/>
            <person name="Arachchi H.M."/>
            <person name="Berlin A.M."/>
            <person name="Chapman S.B."/>
            <person name="Gainer-Dewar J."/>
            <person name="Goldberg J."/>
            <person name="Griggs A."/>
            <person name="Gujja S."/>
            <person name="Hansen M."/>
            <person name="Howarth C."/>
            <person name="Imamovic A."/>
            <person name="Ireland A."/>
            <person name="Larimer J."/>
            <person name="McCowan C."/>
            <person name="Murphy C."/>
            <person name="Pearson M."/>
            <person name="Poon T.W."/>
            <person name="Priest M."/>
            <person name="Roberts A."/>
            <person name="Saif S."/>
            <person name="Shea T."/>
            <person name="Sisk P."/>
            <person name="Sykes S."/>
            <person name="Wortman J."/>
            <person name="Nusbaum C."/>
            <person name="Birren B."/>
        </authorList>
    </citation>
    <scope>NUCLEOTIDE SEQUENCE [LARGE SCALE GENOMIC DNA]</scope>
    <source>
        <strain evidence="1 2">CBS 119918</strain>
    </source>
</reference>
<evidence type="ECO:0000313" key="2">
    <source>
        <dbReference type="Proteomes" id="UP000027920"/>
    </source>
</evidence>